<dbReference type="OrthoDB" id="2994509at2759"/>
<reference evidence="2" key="1">
    <citation type="journal article" date="2017" name="Nat. Ecol. Evol.">
        <title>Genome expansion and lineage-specific genetic innovations in the forest pathogenic fungi Armillaria.</title>
        <authorList>
            <person name="Sipos G."/>
            <person name="Prasanna A.N."/>
            <person name="Walter M.C."/>
            <person name="O'Connor E."/>
            <person name="Balint B."/>
            <person name="Krizsan K."/>
            <person name="Kiss B."/>
            <person name="Hess J."/>
            <person name="Varga T."/>
            <person name="Slot J."/>
            <person name="Riley R."/>
            <person name="Boka B."/>
            <person name="Rigling D."/>
            <person name="Barry K."/>
            <person name="Lee J."/>
            <person name="Mihaltcheva S."/>
            <person name="LaButti K."/>
            <person name="Lipzen A."/>
            <person name="Waldron R."/>
            <person name="Moloney N.M."/>
            <person name="Sperisen C."/>
            <person name="Kredics L."/>
            <person name="Vagvoelgyi C."/>
            <person name="Patrignani A."/>
            <person name="Fitzpatrick D."/>
            <person name="Nagy I."/>
            <person name="Doyle S."/>
            <person name="Anderson J.B."/>
            <person name="Grigoriev I.V."/>
            <person name="Gueldener U."/>
            <person name="Muensterkoetter M."/>
            <person name="Nagy L.G."/>
        </authorList>
    </citation>
    <scope>NUCLEOTIDE SEQUENCE [LARGE SCALE GENOMIC DNA]</scope>
    <source>
        <strain evidence="2">C18/9</strain>
    </source>
</reference>
<protein>
    <submittedName>
        <fullName evidence="1">Uncharacterized protein</fullName>
    </submittedName>
</protein>
<sequence length="191" mass="21461">MSWPFRFIANGISIPPEDVEEIFRVRINMTCYSTVYVMGTFPFNSIHELSTICGFKPTLDGADICRYFNLFPLEIFGGANDNIAVAISERFYLSDLFRNSTGLQLNPDKVPMNSSIEMFDPFKSDTNIDDNAKIHEIAYWDLPVGFDNGSKDQGLNGLRSESDGTHFVEEIDPNVPGGKYTNELDSILLAH</sequence>
<gene>
    <name evidence="1" type="ORF">ARMOST_21835</name>
</gene>
<name>A0A284SB69_ARMOS</name>
<accession>A0A284SB69</accession>
<dbReference type="AlphaFoldDB" id="A0A284SB69"/>
<evidence type="ECO:0000313" key="1">
    <source>
        <dbReference type="EMBL" id="SJL18253.1"/>
    </source>
</evidence>
<keyword evidence="2" id="KW-1185">Reference proteome</keyword>
<dbReference type="EMBL" id="FUEG01000056">
    <property type="protein sequence ID" value="SJL18253.1"/>
    <property type="molecule type" value="Genomic_DNA"/>
</dbReference>
<organism evidence="1 2">
    <name type="scientific">Armillaria ostoyae</name>
    <name type="common">Armillaria root rot fungus</name>
    <dbReference type="NCBI Taxonomy" id="47428"/>
    <lineage>
        <taxon>Eukaryota</taxon>
        <taxon>Fungi</taxon>
        <taxon>Dikarya</taxon>
        <taxon>Basidiomycota</taxon>
        <taxon>Agaricomycotina</taxon>
        <taxon>Agaricomycetes</taxon>
        <taxon>Agaricomycetidae</taxon>
        <taxon>Agaricales</taxon>
        <taxon>Marasmiineae</taxon>
        <taxon>Physalacriaceae</taxon>
        <taxon>Armillaria</taxon>
    </lineage>
</organism>
<proteinExistence type="predicted"/>
<evidence type="ECO:0000313" key="2">
    <source>
        <dbReference type="Proteomes" id="UP000219338"/>
    </source>
</evidence>
<dbReference type="Proteomes" id="UP000219338">
    <property type="component" value="Unassembled WGS sequence"/>
</dbReference>